<dbReference type="PANTHER" id="PTHR48060:SF24">
    <property type="entry name" value="NON-SPECIFIC SERINE_THREONINE PROTEIN KINASE"/>
    <property type="match status" value="1"/>
</dbReference>
<evidence type="ECO:0000259" key="5">
    <source>
        <dbReference type="Pfam" id="PF08263"/>
    </source>
</evidence>
<dbReference type="Pfam" id="PF08263">
    <property type="entry name" value="LRRNT_2"/>
    <property type="match status" value="2"/>
</dbReference>
<sequence length="122" mass="13691">MASSTMIILILFLLLKFLENAASGYTKEAYALLKWKTSLQNQNYSLLSSWTLYPLDATNVSSYSKIKKIPCAWFGIDCNPAKRVISINLSTLGLKGTLHEFSFSFSFSSFPQGLFPPCPQMF</sequence>
<dbReference type="InterPro" id="IPR053211">
    <property type="entry name" value="DNA_repair-toleration"/>
</dbReference>
<evidence type="ECO:0000313" key="7">
    <source>
        <dbReference type="Proteomes" id="UP001428341"/>
    </source>
</evidence>
<keyword evidence="3" id="KW-0677">Repeat</keyword>
<dbReference type="PANTHER" id="PTHR48060">
    <property type="entry name" value="DNA DAMAGE-REPAIR/TOLERATION PROTEIN DRT100"/>
    <property type="match status" value="1"/>
</dbReference>
<organism evidence="6 7">
    <name type="scientific">Citrus x changshan-huyou</name>
    <dbReference type="NCBI Taxonomy" id="2935761"/>
    <lineage>
        <taxon>Eukaryota</taxon>
        <taxon>Viridiplantae</taxon>
        <taxon>Streptophyta</taxon>
        <taxon>Embryophyta</taxon>
        <taxon>Tracheophyta</taxon>
        <taxon>Spermatophyta</taxon>
        <taxon>Magnoliopsida</taxon>
        <taxon>eudicotyledons</taxon>
        <taxon>Gunneridae</taxon>
        <taxon>Pentapetalae</taxon>
        <taxon>rosids</taxon>
        <taxon>malvids</taxon>
        <taxon>Sapindales</taxon>
        <taxon>Rutaceae</taxon>
        <taxon>Aurantioideae</taxon>
        <taxon>Citrus</taxon>
    </lineage>
</organism>
<keyword evidence="2 4" id="KW-0732">Signal</keyword>
<feature type="signal peptide" evidence="4">
    <location>
        <begin position="1"/>
        <end position="23"/>
    </location>
</feature>
<gene>
    <name evidence="6" type="ORF">WN944_015690</name>
</gene>
<name>A0AAP0M9I5_9ROSI</name>
<dbReference type="Gene3D" id="3.80.10.10">
    <property type="entry name" value="Ribonuclease Inhibitor"/>
    <property type="match status" value="1"/>
</dbReference>
<evidence type="ECO:0000313" key="6">
    <source>
        <dbReference type="EMBL" id="KAK9200492.1"/>
    </source>
</evidence>
<keyword evidence="7" id="KW-1185">Reference proteome</keyword>
<evidence type="ECO:0000256" key="2">
    <source>
        <dbReference type="ARBA" id="ARBA00022729"/>
    </source>
</evidence>
<comment type="caution">
    <text evidence="6">The sequence shown here is derived from an EMBL/GenBank/DDBJ whole genome shotgun (WGS) entry which is preliminary data.</text>
</comment>
<keyword evidence="1" id="KW-0433">Leucine-rich repeat</keyword>
<dbReference type="InterPro" id="IPR013210">
    <property type="entry name" value="LRR_N_plant-typ"/>
</dbReference>
<dbReference type="EMBL" id="JBCGBO010000005">
    <property type="protein sequence ID" value="KAK9200492.1"/>
    <property type="molecule type" value="Genomic_DNA"/>
</dbReference>
<feature type="domain" description="Leucine-rich repeat-containing N-terminal plant-type" evidence="5">
    <location>
        <begin position="70"/>
        <end position="79"/>
    </location>
</feature>
<dbReference type="InterPro" id="IPR032675">
    <property type="entry name" value="LRR_dom_sf"/>
</dbReference>
<evidence type="ECO:0000256" key="4">
    <source>
        <dbReference type="SAM" id="SignalP"/>
    </source>
</evidence>
<dbReference type="Proteomes" id="UP001428341">
    <property type="component" value="Unassembled WGS sequence"/>
</dbReference>
<proteinExistence type="predicted"/>
<evidence type="ECO:0000256" key="3">
    <source>
        <dbReference type="ARBA" id="ARBA00022737"/>
    </source>
</evidence>
<feature type="chain" id="PRO_5043019787" description="Leucine-rich repeat-containing N-terminal plant-type domain-containing protein" evidence="4">
    <location>
        <begin position="24"/>
        <end position="122"/>
    </location>
</feature>
<protein>
    <recommendedName>
        <fullName evidence="5">Leucine-rich repeat-containing N-terminal plant-type domain-containing protein</fullName>
    </recommendedName>
</protein>
<evidence type="ECO:0000256" key="1">
    <source>
        <dbReference type="ARBA" id="ARBA00022614"/>
    </source>
</evidence>
<dbReference type="AlphaFoldDB" id="A0AAP0M9I5"/>
<reference evidence="6 7" key="1">
    <citation type="submission" date="2024-05" db="EMBL/GenBank/DDBJ databases">
        <title>Haplotype-resolved chromosome-level genome assembly of Huyou (Citrus changshanensis).</title>
        <authorList>
            <person name="Miao C."/>
            <person name="Chen W."/>
            <person name="Wu Y."/>
            <person name="Wang L."/>
            <person name="Zhao S."/>
            <person name="Grierson D."/>
            <person name="Xu C."/>
            <person name="Chen K."/>
        </authorList>
    </citation>
    <scope>NUCLEOTIDE SEQUENCE [LARGE SCALE GENOMIC DNA]</scope>
    <source>
        <strain evidence="6">01-14</strain>
        <tissue evidence="6">Leaf</tissue>
    </source>
</reference>
<feature type="domain" description="Leucine-rich repeat-containing N-terminal plant-type" evidence="5">
    <location>
        <begin position="28"/>
        <end position="51"/>
    </location>
</feature>
<accession>A0AAP0M9I5</accession>